<organism evidence="3 4">
    <name type="scientific">Subtercola lobariae</name>
    <dbReference type="NCBI Taxonomy" id="1588641"/>
    <lineage>
        <taxon>Bacteria</taxon>
        <taxon>Bacillati</taxon>
        <taxon>Actinomycetota</taxon>
        <taxon>Actinomycetes</taxon>
        <taxon>Micrococcales</taxon>
        <taxon>Microbacteriaceae</taxon>
        <taxon>Subtercola</taxon>
    </lineage>
</organism>
<reference evidence="3 4" key="1">
    <citation type="journal article" date="2014" name="Int. J. Syst. Evol. Microbiol.">
        <title>Complete genome sequence of Corynebacterium casei LMG S-19264T (=DSM 44701T), isolated from a smear-ripened cheese.</title>
        <authorList>
            <consortium name="US DOE Joint Genome Institute (JGI-PGF)"/>
            <person name="Walter F."/>
            <person name="Albersmeier A."/>
            <person name="Kalinowski J."/>
            <person name="Ruckert C."/>
        </authorList>
    </citation>
    <scope>NUCLEOTIDE SEQUENCE [LARGE SCALE GENOMIC DNA]</scope>
    <source>
        <strain evidence="3 4">CGMCC 1.12976</strain>
    </source>
</reference>
<accession>A0A917B463</accession>
<name>A0A917B463_9MICO</name>
<dbReference type="RefSeq" id="WP_188674510.1">
    <property type="nucleotide sequence ID" value="NZ_BMGP01000002.1"/>
</dbReference>
<protein>
    <recommendedName>
        <fullName evidence="1">site-specific DNA-methyltransferase (adenine-specific)</fullName>
        <ecNumber evidence="1">2.1.1.72</ecNumber>
    </recommendedName>
</protein>
<sequence length="306" mass="31853">MTANISSPAPPYLFGASRRRSDDLVLRTVPEFFGDYDEAFLGSGARALVMMRHHSDAGYRLHSASSELLAVWRALPGAVDEIAARVLEHAARHARSHFDEVRRSVEISDAERAARFIYLCGTAQGSGLANTADDFATARYGRDTVAFDEANVRAVGGLLADRDVRVDARPLFDQLADVREDDYVFLEPPGSGGLLPGSEVSTQRELKSYIGTVTARGAFLLYSEHPSTDGYGGTSARSVPAGGAAAGGAAAGGAAAGGATGSVPAASALSALAHSDGEPLWANGLLVRALRSGGGVSTGGGDNRYR</sequence>
<dbReference type="InterPro" id="IPR023095">
    <property type="entry name" value="Ade_MeTrfase_dom_2"/>
</dbReference>
<evidence type="ECO:0000256" key="2">
    <source>
        <dbReference type="ARBA" id="ARBA00047942"/>
    </source>
</evidence>
<evidence type="ECO:0000256" key="1">
    <source>
        <dbReference type="ARBA" id="ARBA00011900"/>
    </source>
</evidence>
<dbReference type="AlphaFoldDB" id="A0A917B463"/>
<dbReference type="SUPFAM" id="SSF53335">
    <property type="entry name" value="S-adenosyl-L-methionine-dependent methyltransferases"/>
    <property type="match status" value="1"/>
</dbReference>
<dbReference type="Proteomes" id="UP000598775">
    <property type="component" value="Unassembled WGS sequence"/>
</dbReference>
<dbReference type="EC" id="2.1.1.72" evidence="1"/>
<evidence type="ECO:0000313" key="3">
    <source>
        <dbReference type="EMBL" id="GGF17502.1"/>
    </source>
</evidence>
<gene>
    <name evidence="3" type="ORF">GCM10011399_09050</name>
</gene>
<comment type="caution">
    <text evidence="3">The sequence shown here is derived from an EMBL/GenBank/DDBJ whole genome shotgun (WGS) entry which is preliminary data.</text>
</comment>
<keyword evidence="4" id="KW-1185">Reference proteome</keyword>
<dbReference type="GO" id="GO:0009007">
    <property type="term" value="F:site-specific DNA-methyltransferase (adenine-specific) activity"/>
    <property type="evidence" value="ECO:0007669"/>
    <property type="project" value="InterPro"/>
</dbReference>
<proteinExistence type="predicted"/>
<dbReference type="Gene3D" id="3.40.50.150">
    <property type="entry name" value="Vaccinia Virus protein VP39"/>
    <property type="match status" value="1"/>
</dbReference>
<evidence type="ECO:0000313" key="4">
    <source>
        <dbReference type="Proteomes" id="UP000598775"/>
    </source>
</evidence>
<dbReference type="Gene3D" id="1.10.1020.10">
    <property type="entry name" value="Adenine-specific Methyltransferase, Domain 2"/>
    <property type="match status" value="1"/>
</dbReference>
<comment type="catalytic activity">
    <reaction evidence="2">
        <text>a 2'-deoxyadenosine in DNA + S-adenosyl-L-methionine = an N(6)-methyl-2'-deoxyadenosine in DNA + S-adenosyl-L-homocysteine + H(+)</text>
        <dbReference type="Rhea" id="RHEA:15197"/>
        <dbReference type="Rhea" id="RHEA-COMP:12418"/>
        <dbReference type="Rhea" id="RHEA-COMP:12419"/>
        <dbReference type="ChEBI" id="CHEBI:15378"/>
        <dbReference type="ChEBI" id="CHEBI:57856"/>
        <dbReference type="ChEBI" id="CHEBI:59789"/>
        <dbReference type="ChEBI" id="CHEBI:90615"/>
        <dbReference type="ChEBI" id="CHEBI:90616"/>
        <dbReference type="EC" id="2.1.1.72"/>
    </reaction>
</comment>
<dbReference type="EMBL" id="BMGP01000002">
    <property type="protein sequence ID" value="GGF17502.1"/>
    <property type="molecule type" value="Genomic_DNA"/>
</dbReference>
<dbReference type="InterPro" id="IPR029063">
    <property type="entry name" value="SAM-dependent_MTases_sf"/>
</dbReference>